<keyword evidence="1" id="KW-1133">Transmembrane helix</keyword>
<dbReference type="Proteomes" id="UP000001542">
    <property type="component" value="Unassembled WGS sequence"/>
</dbReference>
<evidence type="ECO:0000313" key="2">
    <source>
        <dbReference type="EMBL" id="EAY23672.1"/>
    </source>
</evidence>
<accession>A2D7F5</accession>
<dbReference type="VEuPathDB" id="TrichDB:TVAG_120090"/>
<feature type="transmembrane region" description="Helical" evidence="1">
    <location>
        <begin position="379"/>
        <end position="399"/>
    </location>
</feature>
<proteinExistence type="predicted"/>
<feature type="transmembrane region" description="Helical" evidence="1">
    <location>
        <begin position="255"/>
        <end position="277"/>
    </location>
</feature>
<dbReference type="EMBL" id="DS113177">
    <property type="protein sequence ID" value="EAY23672.1"/>
    <property type="molecule type" value="Genomic_DNA"/>
</dbReference>
<feature type="transmembrane region" description="Helical" evidence="1">
    <location>
        <begin position="218"/>
        <end position="235"/>
    </location>
</feature>
<feature type="transmembrane region" description="Helical" evidence="1">
    <location>
        <begin position="289"/>
        <end position="308"/>
    </location>
</feature>
<evidence type="ECO:0000313" key="3">
    <source>
        <dbReference type="Proteomes" id="UP000001542"/>
    </source>
</evidence>
<gene>
    <name evidence="2" type="ORF">TVAG_120090</name>
</gene>
<keyword evidence="1" id="KW-0472">Membrane</keyword>
<reference evidence="2" key="2">
    <citation type="journal article" date="2007" name="Science">
        <title>Draft genome sequence of the sexually transmitted pathogen Trichomonas vaginalis.</title>
        <authorList>
            <person name="Carlton J.M."/>
            <person name="Hirt R.P."/>
            <person name="Silva J.C."/>
            <person name="Delcher A.L."/>
            <person name="Schatz M."/>
            <person name="Zhao Q."/>
            <person name="Wortman J.R."/>
            <person name="Bidwell S.L."/>
            <person name="Alsmark U.C.M."/>
            <person name="Besteiro S."/>
            <person name="Sicheritz-Ponten T."/>
            <person name="Noel C.J."/>
            <person name="Dacks J.B."/>
            <person name="Foster P.G."/>
            <person name="Simillion C."/>
            <person name="Van de Peer Y."/>
            <person name="Miranda-Saavedra D."/>
            <person name="Barton G.J."/>
            <person name="Westrop G.D."/>
            <person name="Mueller S."/>
            <person name="Dessi D."/>
            <person name="Fiori P.L."/>
            <person name="Ren Q."/>
            <person name="Paulsen I."/>
            <person name="Zhang H."/>
            <person name="Bastida-Corcuera F.D."/>
            <person name="Simoes-Barbosa A."/>
            <person name="Brown M.T."/>
            <person name="Hayes R.D."/>
            <person name="Mukherjee M."/>
            <person name="Okumura C.Y."/>
            <person name="Schneider R."/>
            <person name="Smith A.J."/>
            <person name="Vanacova S."/>
            <person name="Villalvazo M."/>
            <person name="Haas B.J."/>
            <person name="Pertea M."/>
            <person name="Feldblyum T.V."/>
            <person name="Utterback T.R."/>
            <person name="Shu C.L."/>
            <person name="Osoegawa K."/>
            <person name="de Jong P.J."/>
            <person name="Hrdy I."/>
            <person name="Horvathova L."/>
            <person name="Zubacova Z."/>
            <person name="Dolezal P."/>
            <person name="Malik S.B."/>
            <person name="Logsdon J.M. Jr."/>
            <person name="Henze K."/>
            <person name="Gupta A."/>
            <person name="Wang C.C."/>
            <person name="Dunne R.L."/>
            <person name="Upcroft J.A."/>
            <person name="Upcroft P."/>
            <person name="White O."/>
            <person name="Salzberg S.L."/>
            <person name="Tang P."/>
            <person name="Chiu C.-H."/>
            <person name="Lee Y.-S."/>
            <person name="Embley T.M."/>
            <person name="Coombs G.H."/>
            <person name="Mottram J.C."/>
            <person name="Tachezy J."/>
            <person name="Fraser-Liggett C.M."/>
            <person name="Johnson P.J."/>
        </authorList>
    </citation>
    <scope>NUCLEOTIDE SEQUENCE [LARGE SCALE GENOMIC DNA]</scope>
    <source>
        <strain evidence="2">G3</strain>
    </source>
</reference>
<reference evidence="2" key="1">
    <citation type="submission" date="2006-10" db="EMBL/GenBank/DDBJ databases">
        <authorList>
            <person name="Amadeo P."/>
            <person name="Zhao Q."/>
            <person name="Wortman J."/>
            <person name="Fraser-Liggett C."/>
            <person name="Carlton J."/>
        </authorList>
    </citation>
    <scope>NUCLEOTIDE SEQUENCE</scope>
    <source>
        <strain evidence="2">G3</strain>
    </source>
</reference>
<feature type="transmembrane region" description="Helical" evidence="1">
    <location>
        <begin position="320"/>
        <end position="340"/>
    </location>
</feature>
<keyword evidence="1" id="KW-0812">Transmembrane</keyword>
<dbReference type="InParanoid" id="A2D7F5"/>
<evidence type="ECO:0000256" key="1">
    <source>
        <dbReference type="SAM" id="Phobius"/>
    </source>
</evidence>
<feature type="transmembrane region" description="Helical" evidence="1">
    <location>
        <begin position="36"/>
        <end position="56"/>
    </location>
</feature>
<organism evidence="2 3">
    <name type="scientific">Trichomonas vaginalis (strain ATCC PRA-98 / G3)</name>
    <dbReference type="NCBI Taxonomy" id="412133"/>
    <lineage>
        <taxon>Eukaryota</taxon>
        <taxon>Metamonada</taxon>
        <taxon>Parabasalia</taxon>
        <taxon>Trichomonadida</taxon>
        <taxon>Trichomonadidae</taxon>
        <taxon>Trichomonas</taxon>
    </lineage>
</organism>
<dbReference type="RefSeq" id="XP_001276920.1">
    <property type="nucleotide sequence ID" value="XM_001276919.1"/>
</dbReference>
<dbReference type="OrthoDB" id="10463481at2759"/>
<sequence length="457" mass="52343">MESKKKDPILTAVDIFNAGYELCVNETYELMNTKSFVSAGILFVVCVLLTALAIFISPNPKFTIIKKPEGTEERTKALSLAIRYKNLKFYHRAITYGIQSNVQKKPLLIVVSGTIKLKKNGRIEKEQTLEDKPFRLPPKTIVPIFTTGRREVTDIVADLDITLNDGTFDNLYTIWTHENASWIFFNILIRSVSFFTALYLGFHLLTRLASLKNKSPTYTQRFLMIASFILSIFWLPSPELRYFDLLKSFTPLISLLENVNCAFLFYIINVVCWNLHFRFTDAEIPFIKRTTFAFFMMCGVLALPKAIRFNDTFYQDILEVWIPAATMAAITLNLIRFPLFLNSNSPEFMSSFLHLFCAVPAMAMMTYATAIRAERTSKLSVFSAMLNTLSYMFIVLVHWPRDDAGADAQYVAAEKAFDHVGQIDDDMKGHLDLDIRAESDFDDGSYYSEEEDDEEED</sequence>
<name>A2D7F5_TRIV3</name>
<dbReference type="AlphaFoldDB" id="A2D7F5"/>
<feature type="transmembrane region" description="Helical" evidence="1">
    <location>
        <begin position="182"/>
        <end position="206"/>
    </location>
</feature>
<protein>
    <recommendedName>
        <fullName evidence="4">Transmembrane protein</fullName>
    </recommendedName>
</protein>
<dbReference type="VEuPathDB" id="TrichDB:TVAGG3_0993000"/>
<keyword evidence="3" id="KW-1185">Reference proteome</keyword>
<evidence type="ECO:0008006" key="4">
    <source>
        <dbReference type="Google" id="ProtNLM"/>
    </source>
</evidence>
<feature type="transmembrane region" description="Helical" evidence="1">
    <location>
        <begin position="352"/>
        <end position="373"/>
    </location>
</feature>
<dbReference type="KEGG" id="tva:4720756"/>